<dbReference type="OrthoDB" id="9808254at2"/>
<dbReference type="InterPro" id="IPR010634">
    <property type="entry name" value="DUF1223"/>
</dbReference>
<evidence type="ECO:0000256" key="1">
    <source>
        <dbReference type="SAM" id="SignalP"/>
    </source>
</evidence>
<name>A0A562ZNH1_9BURK</name>
<dbReference type="Pfam" id="PF06764">
    <property type="entry name" value="DUF1223"/>
    <property type="match status" value="1"/>
</dbReference>
<proteinExistence type="predicted"/>
<feature type="signal peptide" evidence="1">
    <location>
        <begin position="1"/>
        <end position="25"/>
    </location>
</feature>
<dbReference type="RefSeq" id="WP_145894338.1">
    <property type="nucleotide sequence ID" value="NZ_VOBQ01000013.1"/>
</dbReference>
<evidence type="ECO:0000313" key="3">
    <source>
        <dbReference type="Proteomes" id="UP000318199"/>
    </source>
</evidence>
<dbReference type="AlphaFoldDB" id="A0A562ZNH1"/>
<dbReference type="InterPro" id="IPR036249">
    <property type="entry name" value="Thioredoxin-like_sf"/>
</dbReference>
<gene>
    <name evidence="2" type="ORF">FN976_17570</name>
</gene>
<evidence type="ECO:0000313" key="2">
    <source>
        <dbReference type="EMBL" id="TWO70142.1"/>
    </source>
</evidence>
<organism evidence="2 3">
    <name type="scientific">Caenimonas sedimenti</name>
    <dbReference type="NCBI Taxonomy" id="2596921"/>
    <lineage>
        <taxon>Bacteria</taxon>
        <taxon>Pseudomonadati</taxon>
        <taxon>Pseudomonadota</taxon>
        <taxon>Betaproteobacteria</taxon>
        <taxon>Burkholderiales</taxon>
        <taxon>Comamonadaceae</taxon>
        <taxon>Caenimonas</taxon>
    </lineage>
</organism>
<keyword evidence="3" id="KW-1185">Reference proteome</keyword>
<protein>
    <submittedName>
        <fullName evidence="2">DUF1223 domain-containing protein</fullName>
    </submittedName>
</protein>
<sequence length="243" mass="25933">MPAETPPLPRVLACAALLAAGGVHAATCQAKSPATLTPVVELYTSEGCSSCPPADRWLSGLKTAAAEGRVVAQAFHVGYWDYIGWVDRFAAASHTARQREIAAANRLRNIYTPQVVRNGQDWRDYGRAFTAKAEPALAAITLSGAADGAFEALVTPSAAGQAWSAYWTVTEHAHSSKVKAGENAGELLQHDFVVRQYVPAGQYVGTQKLRLRAVAAEGQHPRQVNVVFEPKTGRPLQALSLSC</sequence>
<comment type="caution">
    <text evidence="2">The sequence shown here is derived from an EMBL/GenBank/DDBJ whole genome shotgun (WGS) entry which is preliminary data.</text>
</comment>
<keyword evidence="1" id="KW-0732">Signal</keyword>
<dbReference type="PANTHER" id="PTHR36057:SF1">
    <property type="entry name" value="LIPOPROTEIN LIPID ATTACHMENT SITE-LIKE PROTEIN, PUTATIVE (DUF1223)-RELATED"/>
    <property type="match status" value="1"/>
</dbReference>
<dbReference type="PANTHER" id="PTHR36057">
    <property type="match status" value="1"/>
</dbReference>
<dbReference type="EMBL" id="VOBQ01000013">
    <property type="protein sequence ID" value="TWO70142.1"/>
    <property type="molecule type" value="Genomic_DNA"/>
</dbReference>
<reference evidence="2 3" key="1">
    <citation type="submission" date="2019-07" db="EMBL/GenBank/DDBJ databases">
        <title>Caenimonas sedimenti sp. nov., isolated from activated sludge.</title>
        <authorList>
            <person name="Xu J."/>
        </authorList>
    </citation>
    <scope>NUCLEOTIDE SEQUENCE [LARGE SCALE GENOMIC DNA]</scope>
    <source>
        <strain evidence="2 3">HX-9-20</strain>
    </source>
</reference>
<dbReference type="SUPFAM" id="SSF52833">
    <property type="entry name" value="Thioredoxin-like"/>
    <property type="match status" value="1"/>
</dbReference>
<feature type="chain" id="PRO_5021730349" evidence="1">
    <location>
        <begin position="26"/>
        <end position="243"/>
    </location>
</feature>
<accession>A0A562ZNH1</accession>
<dbReference type="Proteomes" id="UP000318199">
    <property type="component" value="Unassembled WGS sequence"/>
</dbReference>